<dbReference type="EMBL" id="CADCUI010000066">
    <property type="protein sequence ID" value="CAA9360934.1"/>
    <property type="molecule type" value="Genomic_DNA"/>
</dbReference>
<keyword evidence="1" id="KW-0472">Membrane</keyword>
<dbReference type="InterPro" id="IPR025339">
    <property type="entry name" value="DUF4245"/>
</dbReference>
<evidence type="ECO:0000313" key="2">
    <source>
        <dbReference type="EMBL" id="CAA9360934.1"/>
    </source>
</evidence>
<evidence type="ECO:0000256" key="1">
    <source>
        <dbReference type="SAM" id="Phobius"/>
    </source>
</evidence>
<accession>A0A6J4MIY9</accession>
<gene>
    <name evidence="2" type="ORF">AVDCRST_MAG34-2457</name>
</gene>
<name>A0A6J4MIY9_9ACTN</name>
<reference evidence="2" key="1">
    <citation type="submission" date="2020-02" db="EMBL/GenBank/DDBJ databases">
        <authorList>
            <person name="Meier V. D."/>
        </authorList>
    </citation>
    <scope>NUCLEOTIDE SEQUENCE</scope>
    <source>
        <strain evidence="2">AVDCRST_MAG34</strain>
    </source>
</reference>
<feature type="transmembrane region" description="Helical" evidence="1">
    <location>
        <begin position="12"/>
        <end position="32"/>
    </location>
</feature>
<sequence>MSEQPGRYQRSFRGMVGAMVVLLGVVALFVTFRDLNRNDPADPVKSVDYRSPARFAREEARFPLLAPRRLPEGWIATSVRFENVRDQAWHVGFLTDDRRYVGLEQADESAGTMVEEFVGEDAQQGEDVTVAGVAWETWTAPDDDRALVREQPAVTTLVVGPVPQATLEDFIATLE</sequence>
<proteinExistence type="predicted"/>
<dbReference type="AlphaFoldDB" id="A0A6J4MIY9"/>
<keyword evidence="1" id="KW-1133">Transmembrane helix</keyword>
<protein>
    <recommendedName>
        <fullName evidence="3">DUF4245 domain-containing protein</fullName>
    </recommendedName>
</protein>
<dbReference type="Pfam" id="PF14030">
    <property type="entry name" value="DUF4245"/>
    <property type="match status" value="1"/>
</dbReference>
<keyword evidence="1" id="KW-0812">Transmembrane</keyword>
<evidence type="ECO:0008006" key="3">
    <source>
        <dbReference type="Google" id="ProtNLM"/>
    </source>
</evidence>
<organism evidence="2">
    <name type="scientific">uncultured Nocardioidaceae bacterium</name>
    <dbReference type="NCBI Taxonomy" id="253824"/>
    <lineage>
        <taxon>Bacteria</taxon>
        <taxon>Bacillati</taxon>
        <taxon>Actinomycetota</taxon>
        <taxon>Actinomycetes</taxon>
        <taxon>Propionibacteriales</taxon>
        <taxon>Nocardioidaceae</taxon>
        <taxon>environmental samples</taxon>
    </lineage>
</organism>